<feature type="compositionally biased region" description="Polar residues" evidence="1">
    <location>
        <begin position="308"/>
        <end position="318"/>
    </location>
</feature>
<feature type="region of interest" description="Disordered" evidence="1">
    <location>
        <begin position="455"/>
        <end position="519"/>
    </location>
</feature>
<feature type="region of interest" description="Disordered" evidence="1">
    <location>
        <begin position="305"/>
        <end position="324"/>
    </location>
</feature>
<feature type="region of interest" description="Disordered" evidence="1">
    <location>
        <begin position="384"/>
        <end position="411"/>
    </location>
</feature>
<feature type="compositionally biased region" description="Basic and acidic residues" evidence="1">
    <location>
        <begin position="88"/>
        <end position="102"/>
    </location>
</feature>
<proteinExistence type="predicted"/>
<feature type="region of interest" description="Disordered" evidence="1">
    <location>
        <begin position="88"/>
        <end position="111"/>
    </location>
</feature>
<dbReference type="Proteomes" id="UP000054481">
    <property type="component" value="Unassembled WGS sequence"/>
</dbReference>
<keyword evidence="3" id="KW-1185">Reference proteome</keyword>
<dbReference type="OrthoDB" id="5402392at2759"/>
<organism evidence="2 3">
    <name type="scientific">Hirsutella minnesotensis 3608</name>
    <dbReference type="NCBI Taxonomy" id="1043627"/>
    <lineage>
        <taxon>Eukaryota</taxon>
        <taxon>Fungi</taxon>
        <taxon>Dikarya</taxon>
        <taxon>Ascomycota</taxon>
        <taxon>Pezizomycotina</taxon>
        <taxon>Sordariomycetes</taxon>
        <taxon>Hypocreomycetidae</taxon>
        <taxon>Hypocreales</taxon>
        <taxon>Ophiocordycipitaceae</taxon>
        <taxon>Hirsutella</taxon>
    </lineage>
</organism>
<feature type="compositionally biased region" description="Basic and acidic residues" evidence="1">
    <location>
        <begin position="510"/>
        <end position="519"/>
    </location>
</feature>
<dbReference type="EMBL" id="KQ030510">
    <property type="protein sequence ID" value="KJZ76610.1"/>
    <property type="molecule type" value="Genomic_DNA"/>
</dbReference>
<reference evidence="2 3" key="1">
    <citation type="journal article" date="2014" name="Genome Biol. Evol.">
        <title>Comparative genomics and transcriptomics analyses reveal divergent lifestyle features of nematode endoparasitic fungus Hirsutella minnesotensis.</title>
        <authorList>
            <person name="Lai Y."/>
            <person name="Liu K."/>
            <person name="Zhang X."/>
            <person name="Zhang X."/>
            <person name="Li K."/>
            <person name="Wang N."/>
            <person name="Shu C."/>
            <person name="Wu Y."/>
            <person name="Wang C."/>
            <person name="Bushley K.E."/>
            <person name="Xiang M."/>
            <person name="Liu X."/>
        </authorList>
    </citation>
    <scope>NUCLEOTIDE SEQUENCE [LARGE SCALE GENOMIC DNA]</scope>
    <source>
        <strain evidence="2 3">3608</strain>
    </source>
</reference>
<protein>
    <submittedName>
        <fullName evidence="2">Uncharacterized protein</fullName>
    </submittedName>
</protein>
<evidence type="ECO:0000313" key="2">
    <source>
        <dbReference type="EMBL" id="KJZ76610.1"/>
    </source>
</evidence>
<evidence type="ECO:0000313" key="3">
    <source>
        <dbReference type="Proteomes" id="UP000054481"/>
    </source>
</evidence>
<accession>A0A0F7ZQ45</accession>
<gene>
    <name evidence="2" type="ORF">HIM_03946</name>
</gene>
<name>A0A0F7ZQ45_9HYPO</name>
<dbReference type="AlphaFoldDB" id="A0A0F7ZQ45"/>
<evidence type="ECO:0000256" key="1">
    <source>
        <dbReference type="SAM" id="MobiDB-lite"/>
    </source>
</evidence>
<feature type="compositionally biased region" description="Basic and acidic residues" evidence="1">
    <location>
        <begin position="398"/>
        <end position="410"/>
    </location>
</feature>
<sequence length="519" mass="57372">MTAAEDIISQFHNGLSHHIKPREQVNYIRRILALHLGSLIGEDAAASQPLSLSDTNSQVDATSDQVKGVHKVYLEALRENVLAKRAYDEAAGSKEATEKEPSHSPPTDGSDLLERHLALLKLRQKRDCLQAIRQTLNSLDSRPVSRQDPADTDRIFRSAMSLPSVPKSVVNSFVPENDAFQPDLGSRIKELERALLQARLLSKQREKLLAESKARCEAGSRVYSNAARLQALTATRGELIRWIEDELSKASTGEAEAESLQRRAQRQDGQPIITDQLEQVGQKYAAYVSARKGILDLVSQERRRTLSPPRQTCASSIDSPDPETQPVDYFLTPYLKTLLLMSSHEKSILTHKSHANSVLKGQVSDVRQALDRLAEESQLLPSYPTKSLARGRSGAVEEMGRPQDDSETSKLVRPWVMAAESAKIATLEAVAEKIEGGQVALENSMKFLQDIDQLCGRDAGQPNEGHPSGQDPETQPATGRARSPVEERRALKSQPTDPWSRLHGNLGSISHDETVLPRR</sequence>